<proteinExistence type="predicted"/>
<protein>
    <submittedName>
        <fullName evidence="2">DUF3616 domain-containing protein</fullName>
    </submittedName>
</protein>
<comment type="caution">
    <text evidence="2">The sequence shown here is derived from an EMBL/GenBank/DDBJ whole genome shotgun (WGS) entry which is preliminary data.</text>
</comment>
<gene>
    <name evidence="2" type="ORF">Q9K02_06670</name>
</gene>
<organism evidence="2 3">
    <name type="scientific">Qipengyuania profundimaris</name>
    <dbReference type="NCBI Taxonomy" id="3067652"/>
    <lineage>
        <taxon>Bacteria</taxon>
        <taxon>Pseudomonadati</taxon>
        <taxon>Pseudomonadota</taxon>
        <taxon>Alphaproteobacteria</taxon>
        <taxon>Sphingomonadales</taxon>
        <taxon>Erythrobacteraceae</taxon>
        <taxon>Qipengyuania</taxon>
    </lineage>
</organism>
<dbReference type="RefSeq" id="WP_305932191.1">
    <property type="nucleotide sequence ID" value="NZ_JAVAIM010000001.1"/>
</dbReference>
<accession>A0ABT9HNT7</accession>
<dbReference type="InterPro" id="IPR022060">
    <property type="entry name" value="DUF3616"/>
</dbReference>
<name>A0ABT9HNT7_9SPHN</name>
<evidence type="ECO:0000259" key="1">
    <source>
        <dbReference type="Pfam" id="PF12275"/>
    </source>
</evidence>
<dbReference type="Pfam" id="PF12275">
    <property type="entry name" value="DUF3616"/>
    <property type="match status" value="1"/>
</dbReference>
<evidence type="ECO:0000313" key="2">
    <source>
        <dbReference type="EMBL" id="MDP4574821.1"/>
    </source>
</evidence>
<evidence type="ECO:0000313" key="3">
    <source>
        <dbReference type="Proteomes" id="UP001240639"/>
    </source>
</evidence>
<keyword evidence="3" id="KW-1185">Reference proteome</keyword>
<dbReference type="EMBL" id="JAVAIM010000001">
    <property type="protein sequence ID" value="MDP4574821.1"/>
    <property type="molecule type" value="Genomic_DNA"/>
</dbReference>
<sequence>MTLKPQAFTRSDDLPTPREPVGHIKLLFDGDAEDNAHPIHDISACAFAGDVLFVAGDEAHGVERLTPGKYGWFENHTRYPLKDFIELKDPEEEIDIEGLAIHDDWLWVTGSHSRTRHDPRDDGAEPDCIDLEKFADLKDTRPRCVLARIPLLYDEDGHAVPIRQHGDRKAGLVAQKNDHGSKLGRYLAKDPLIGPSMRMAAKEGGLDIEGIAACGPTRLALGLRGPVIQTFAVLLEPQIEPKDSGKLHLPSKPHQRLVDLGGLGMRDLLADGDDLLILAGPTQDLDGRCAIYRWTNWANEAPENEDTVRLHRPERLFDLPVKLHADHPEGIEFMIDEDGVRRLVVFYDSPNPDRLDLDNGTILADLFAIEE</sequence>
<feature type="domain" description="DUF3616" evidence="1">
    <location>
        <begin position="41"/>
        <end position="365"/>
    </location>
</feature>
<reference evidence="2 3" key="1">
    <citation type="submission" date="2023-08" db="EMBL/GenBank/DDBJ databases">
        <title>genomic of G39.</title>
        <authorList>
            <person name="Wang Y."/>
        </authorList>
    </citation>
    <scope>NUCLEOTIDE SEQUENCE [LARGE SCALE GENOMIC DNA]</scope>
    <source>
        <strain evidence="2 3">G39</strain>
    </source>
</reference>
<dbReference type="Proteomes" id="UP001240639">
    <property type="component" value="Unassembled WGS sequence"/>
</dbReference>